<evidence type="ECO:0000313" key="7">
    <source>
        <dbReference type="EMBL" id="GHF25185.1"/>
    </source>
</evidence>
<dbReference type="InterPro" id="IPR050833">
    <property type="entry name" value="Poly_Biosynth_Transport"/>
</dbReference>
<dbReference type="Pfam" id="PF01554">
    <property type="entry name" value="MatE"/>
    <property type="match status" value="1"/>
</dbReference>
<feature type="transmembrane region" description="Helical" evidence="6">
    <location>
        <begin position="462"/>
        <end position="484"/>
    </location>
</feature>
<keyword evidence="4 6" id="KW-1133">Transmembrane helix</keyword>
<keyword evidence="8" id="KW-1185">Reference proteome</keyword>
<comment type="subcellular location">
    <subcellularLocation>
        <location evidence="1">Cell membrane</location>
        <topology evidence="1">Multi-pass membrane protein</topology>
    </subcellularLocation>
</comment>
<evidence type="ECO:0000256" key="1">
    <source>
        <dbReference type="ARBA" id="ARBA00004651"/>
    </source>
</evidence>
<comment type="caution">
    <text evidence="7">The sequence shown here is derived from an EMBL/GenBank/DDBJ whole genome shotgun (WGS) entry which is preliminary data.</text>
</comment>
<feature type="transmembrane region" description="Helical" evidence="6">
    <location>
        <begin position="128"/>
        <end position="148"/>
    </location>
</feature>
<reference evidence="7" key="1">
    <citation type="journal article" date="2014" name="Int. J. Syst. Evol. Microbiol.">
        <title>Complete genome sequence of Corynebacterium casei LMG S-19264T (=DSM 44701T), isolated from a smear-ripened cheese.</title>
        <authorList>
            <consortium name="US DOE Joint Genome Institute (JGI-PGF)"/>
            <person name="Walter F."/>
            <person name="Albersmeier A."/>
            <person name="Kalinowski J."/>
            <person name="Ruckert C."/>
        </authorList>
    </citation>
    <scope>NUCLEOTIDE SEQUENCE</scope>
    <source>
        <strain evidence="7">KCTC 42590</strain>
    </source>
</reference>
<organism evidence="7 8">
    <name type="scientific">Kordiimonas sediminis</name>
    <dbReference type="NCBI Taxonomy" id="1735581"/>
    <lineage>
        <taxon>Bacteria</taxon>
        <taxon>Pseudomonadati</taxon>
        <taxon>Pseudomonadota</taxon>
        <taxon>Alphaproteobacteria</taxon>
        <taxon>Kordiimonadales</taxon>
        <taxon>Kordiimonadaceae</taxon>
        <taxon>Kordiimonas</taxon>
    </lineage>
</organism>
<evidence type="ECO:0008006" key="9">
    <source>
        <dbReference type="Google" id="ProtNLM"/>
    </source>
</evidence>
<feature type="transmembrane region" description="Helical" evidence="6">
    <location>
        <begin position="435"/>
        <end position="456"/>
    </location>
</feature>
<evidence type="ECO:0000256" key="4">
    <source>
        <dbReference type="ARBA" id="ARBA00022989"/>
    </source>
</evidence>
<feature type="transmembrane region" description="Helical" evidence="6">
    <location>
        <begin position="340"/>
        <end position="356"/>
    </location>
</feature>
<dbReference type="EMBL" id="BNCI01000002">
    <property type="protein sequence ID" value="GHF25185.1"/>
    <property type="molecule type" value="Genomic_DNA"/>
</dbReference>
<keyword evidence="5 6" id="KW-0472">Membrane</keyword>
<evidence type="ECO:0000256" key="3">
    <source>
        <dbReference type="ARBA" id="ARBA00022692"/>
    </source>
</evidence>
<feature type="transmembrane region" description="Helical" evidence="6">
    <location>
        <begin position="377"/>
        <end position="395"/>
    </location>
</feature>
<evidence type="ECO:0000313" key="8">
    <source>
        <dbReference type="Proteomes" id="UP000630923"/>
    </source>
</evidence>
<keyword evidence="2" id="KW-1003">Cell membrane</keyword>
<reference evidence="7" key="2">
    <citation type="submission" date="2020-09" db="EMBL/GenBank/DDBJ databases">
        <authorList>
            <person name="Sun Q."/>
            <person name="Kim S."/>
        </authorList>
    </citation>
    <scope>NUCLEOTIDE SEQUENCE</scope>
    <source>
        <strain evidence="7">KCTC 42590</strain>
    </source>
</reference>
<name>A0A919ATW5_9PROT</name>
<evidence type="ECO:0000256" key="2">
    <source>
        <dbReference type="ARBA" id="ARBA00022475"/>
    </source>
</evidence>
<dbReference type="GO" id="GO:0005886">
    <property type="term" value="C:plasma membrane"/>
    <property type="evidence" value="ECO:0007669"/>
    <property type="project" value="UniProtKB-SubCell"/>
</dbReference>
<evidence type="ECO:0000256" key="5">
    <source>
        <dbReference type="ARBA" id="ARBA00023136"/>
    </source>
</evidence>
<gene>
    <name evidence="7" type="ORF">GCM10017044_19950</name>
</gene>
<keyword evidence="3 6" id="KW-0812">Transmembrane</keyword>
<dbReference type="RefSeq" id="WP_191252517.1">
    <property type="nucleotide sequence ID" value="NZ_BNCI01000002.1"/>
</dbReference>
<dbReference type="AlphaFoldDB" id="A0A919ATW5"/>
<evidence type="ECO:0000256" key="6">
    <source>
        <dbReference type="SAM" id="Phobius"/>
    </source>
</evidence>
<dbReference type="Proteomes" id="UP000630923">
    <property type="component" value="Unassembled WGS sequence"/>
</dbReference>
<proteinExistence type="predicted"/>
<feature type="transmembrane region" description="Helical" evidence="6">
    <location>
        <begin position="160"/>
        <end position="179"/>
    </location>
</feature>
<feature type="transmembrane region" description="Helical" evidence="6">
    <location>
        <begin position="303"/>
        <end position="328"/>
    </location>
</feature>
<accession>A0A919ATW5</accession>
<feature type="transmembrane region" description="Helical" evidence="6">
    <location>
        <begin position="401"/>
        <end position="426"/>
    </location>
</feature>
<dbReference type="PANTHER" id="PTHR30250:SF11">
    <property type="entry name" value="O-ANTIGEN TRANSPORTER-RELATED"/>
    <property type="match status" value="1"/>
</dbReference>
<feature type="transmembrane region" description="Helical" evidence="6">
    <location>
        <begin position="85"/>
        <end position="108"/>
    </location>
</feature>
<sequence length="505" mass="53698">MANTHKGRVAGGAGMAFLGRLGALIEAVSVIAFVWAYGSTTFGLFAVLWSYVKVTTAVAEMAMTTALQRYVPQNSEENANAAVGIALKLSTGLALLLAACTTAFAEVLAGFINAADNDAEKLTTVIRLYAWVLPFWTFVEVGTAAIRARRTFGPEIRVRIFYEQGLRLIAAMAFAALGWMTYGLFLAHLISVILAALLALRLITKSYSISAVLSASVMSDHAKEIRQFGLSVMPANITKKLFSELPVMYLNFLLPGAAGAAAGGYYAVARKIASALQIVRLTFDYVMAPLVAEKNGTGDHAALIDMVTFATRMSVVIALPFFAALVIARHDVLAALRPEFAAASTAIVILCFGRLLEACAGPSSAIIDVLGHRLLPALNHLIGLVGLLLLGFYLIPDYGVTGAAIAAAFGLNLTAWIALVQAKVLYQLQFYSGEVIYPAALSVACSCFILGFEWLASSSSPPFPLIFSIISLLFALAIIIRYGLSNEDAAALGPLPAKLRKGRSQ</sequence>
<feature type="transmembrane region" description="Helical" evidence="6">
    <location>
        <begin position="247"/>
        <end position="266"/>
    </location>
</feature>
<protein>
    <recommendedName>
        <fullName evidence="9">Polysaccharide biosynthesis protein C-terminal domain-containing protein</fullName>
    </recommendedName>
</protein>
<feature type="transmembrane region" description="Helical" evidence="6">
    <location>
        <begin position="12"/>
        <end position="36"/>
    </location>
</feature>
<dbReference type="PANTHER" id="PTHR30250">
    <property type="entry name" value="PST FAMILY PREDICTED COLANIC ACID TRANSPORTER"/>
    <property type="match status" value="1"/>
</dbReference>
<dbReference type="InterPro" id="IPR002528">
    <property type="entry name" value="MATE_fam"/>
</dbReference>